<keyword evidence="1" id="KW-1133">Transmembrane helix</keyword>
<dbReference type="GeneID" id="98002268"/>
<comment type="caution">
    <text evidence="2">The sequence shown here is derived from an EMBL/GenBank/DDBJ whole genome shotgun (WGS) entry which is preliminary data.</text>
</comment>
<dbReference type="HOGENOM" id="CLU_1508149_0_0_11"/>
<dbReference type="Proteomes" id="UP000003560">
    <property type="component" value="Unassembled WGS sequence"/>
</dbReference>
<feature type="transmembrane region" description="Helical" evidence="1">
    <location>
        <begin position="6"/>
        <end position="29"/>
    </location>
</feature>
<keyword evidence="3" id="KW-1185">Reference proteome</keyword>
<evidence type="ECO:0000313" key="2">
    <source>
        <dbReference type="EMBL" id="EEA89648.1"/>
    </source>
</evidence>
<evidence type="ECO:0000313" key="3">
    <source>
        <dbReference type="Proteomes" id="UP000003560"/>
    </source>
</evidence>
<dbReference type="RefSeq" id="WP_006721818.1">
    <property type="nucleotide sequence ID" value="NZ_CP085935.1"/>
</dbReference>
<name>B6GDK9_9ACTN</name>
<sequence length="178" mass="20157">MNCGDVVQIVATVVTAVIGFLTVGVALYVSWSAKWPDVMVYFEANKDDGITELVTKNFGIGVAYDVRIDGFNVGVIQKEYQDNVKQTFVQNGIPMLVPGAERRTIVFENDWAKDALRTTQMTVQVSFERRSLFRTRRKMSMSCILDYDSYAYAVYKHTVRKEMADSLKSIAESVQLKQ</sequence>
<reference evidence="2 3" key="1">
    <citation type="submission" date="2008-10" db="EMBL/GenBank/DDBJ databases">
        <title>Draft genome sequence of Collinsella stercoris (DSM 13279).</title>
        <authorList>
            <person name="Sudarsanam P."/>
            <person name="Ley R."/>
            <person name="Guruge J."/>
            <person name="Turnbaugh P.J."/>
            <person name="Mahowald M."/>
            <person name="Liep D."/>
            <person name="Gordon J."/>
        </authorList>
    </citation>
    <scope>NUCLEOTIDE SEQUENCE [LARGE SCALE GENOMIC DNA]</scope>
    <source>
        <strain evidence="2 3">DSM 13279</strain>
    </source>
</reference>
<proteinExistence type="predicted"/>
<evidence type="ECO:0000256" key="1">
    <source>
        <dbReference type="SAM" id="Phobius"/>
    </source>
</evidence>
<keyword evidence="1" id="KW-0472">Membrane</keyword>
<dbReference type="EMBL" id="ABXJ01000128">
    <property type="protein sequence ID" value="EEA89648.1"/>
    <property type="molecule type" value="Genomic_DNA"/>
</dbReference>
<gene>
    <name evidence="2" type="ORF">COLSTE_02190</name>
</gene>
<reference evidence="2 3" key="2">
    <citation type="submission" date="2008-10" db="EMBL/GenBank/DDBJ databases">
        <authorList>
            <person name="Fulton L."/>
            <person name="Clifton S."/>
            <person name="Fulton B."/>
            <person name="Xu J."/>
            <person name="Minx P."/>
            <person name="Pepin K.H."/>
            <person name="Johnson M."/>
            <person name="Thiruvilangam P."/>
            <person name="Bhonagiri V."/>
            <person name="Nash W.E."/>
            <person name="Mardis E.R."/>
            <person name="Wilson R.K."/>
        </authorList>
    </citation>
    <scope>NUCLEOTIDE SEQUENCE [LARGE SCALE GENOMIC DNA]</scope>
    <source>
        <strain evidence="2 3">DSM 13279</strain>
    </source>
</reference>
<organism evidence="2 3">
    <name type="scientific">Collinsella stercoris DSM 13279</name>
    <dbReference type="NCBI Taxonomy" id="445975"/>
    <lineage>
        <taxon>Bacteria</taxon>
        <taxon>Bacillati</taxon>
        <taxon>Actinomycetota</taxon>
        <taxon>Coriobacteriia</taxon>
        <taxon>Coriobacteriales</taxon>
        <taxon>Coriobacteriaceae</taxon>
        <taxon>Collinsella</taxon>
    </lineage>
</organism>
<dbReference type="AlphaFoldDB" id="B6GDK9"/>
<dbReference type="STRING" id="445975.COLSTE_02190"/>
<accession>B6GDK9</accession>
<protein>
    <submittedName>
        <fullName evidence="2">Uncharacterized protein</fullName>
    </submittedName>
</protein>
<keyword evidence="1" id="KW-0812">Transmembrane</keyword>